<name>A0A951UAW8_9CYAN</name>
<dbReference type="SUPFAM" id="SSF55874">
    <property type="entry name" value="ATPase domain of HSP90 chaperone/DNA topoisomerase II/histidine kinase"/>
    <property type="match status" value="1"/>
</dbReference>
<evidence type="ECO:0000313" key="1">
    <source>
        <dbReference type="EMBL" id="MBW4546312.1"/>
    </source>
</evidence>
<reference evidence="1" key="1">
    <citation type="submission" date="2021-05" db="EMBL/GenBank/DDBJ databases">
        <authorList>
            <person name="Pietrasiak N."/>
            <person name="Ward R."/>
            <person name="Stajich J.E."/>
            <person name="Kurbessoian T."/>
        </authorList>
    </citation>
    <scope>NUCLEOTIDE SEQUENCE</scope>
    <source>
        <strain evidence="1">CPER-KK1</strain>
    </source>
</reference>
<sequence>MSRQLVQMMDGKLNVKSTLGKGTIFSLDLDFPEVSHHANITNIEENNI</sequence>
<dbReference type="EMBL" id="JAHHIF010000023">
    <property type="protein sequence ID" value="MBW4546312.1"/>
    <property type="molecule type" value="Genomic_DNA"/>
</dbReference>
<comment type="caution">
    <text evidence="1">The sequence shown here is derived from an EMBL/GenBank/DDBJ whole genome shotgun (WGS) entry which is preliminary data.</text>
</comment>
<organism evidence="1 2">
    <name type="scientific">Symplocastrum torsivum CPER-KK1</name>
    <dbReference type="NCBI Taxonomy" id="450513"/>
    <lineage>
        <taxon>Bacteria</taxon>
        <taxon>Bacillati</taxon>
        <taxon>Cyanobacteriota</taxon>
        <taxon>Cyanophyceae</taxon>
        <taxon>Oscillatoriophycideae</taxon>
        <taxon>Oscillatoriales</taxon>
        <taxon>Microcoleaceae</taxon>
        <taxon>Symplocastrum</taxon>
    </lineage>
</organism>
<evidence type="ECO:0008006" key="3">
    <source>
        <dbReference type="Google" id="ProtNLM"/>
    </source>
</evidence>
<evidence type="ECO:0000313" key="2">
    <source>
        <dbReference type="Proteomes" id="UP000753908"/>
    </source>
</evidence>
<reference evidence="1" key="2">
    <citation type="journal article" date="2022" name="Microbiol. Resour. Announc.">
        <title>Metagenome Sequencing to Explore Phylogenomics of Terrestrial Cyanobacteria.</title>
        <authorList>
            <person name="Ward R.D."/>
            <person name="Stajich J.E."/>
            <person name="Johansen J.R."/>
            <person name="Huntemann M."/>
            <person name="Clum A."/>
            <person name="Foster B."/>
            <person name="Foster B."/>
            <person name="Roux S."/>
            <person name="Palaniappan K."/>
            <person name="Varghese N."/>
            <person name="Mukherjee S."/>
            <person name="Reddy T.B.K."/>
            <person name="Daum C."/>
            <person name="Copeland A."/>
            <person name="Chen I.A."/>
            <person name="Ivanova N.N."/>
            <person name="Kyrpides N.C."/>
            <person name="Shapiro N."/>
            <person name="Eloe-Fadrosh E.A."/>
            <person name="Pietrasiak N."/>
        </authorList>
    </citation>
    <scope>NUCLEOTIDE SEQUENCE</scope>
    <source>
        <strain evidence="1">CPER-KK1</strain>
    </source>
</reference>
<dbReference type="Proteomes" id="UP000753908">
    <property type="component" value="Unassembled WGS sequence"/>
</dbReference>
<proteinExistence type="predicted"/>
<dbReference type="InterPro" id="IPR036890">
    <property type="entry name" value="HATPase_C_sf"/>
</dbReference>
<accession>A0A951UAW8</accession>
<dbReference type="Gene3D" id="3.30.565.10">
    <property type="entry name" value="Histidine kinase-like ATPase, C-terminal domain"/>
    <property type="match status" value="1"/>
</dbReference>
<gene>
    <name evidence="1" type="ORF">KME25_17980</name>
</gene>
<dbReference type="AlphaFoldDB" id="A0A951UAW8"/>
<protein>
    <recommendedName>
        <fullName evidence="3">Histidine kinase/HSP90-like ATPase domain-containing protein</fullName>
    </recommendedName>
</protein>